<keyword evidence="9" id="KW-1185">Reference proteome</keyword>
<proteinExistence type="inferred from homology"/>
<name>A0ABU6GQC3_9BACL</name>
<feature type="transmembrane region" description="Helical" evidence="7">
    <location>
        <begin position="58"/>
        <end position="78"/>
    </location>
</feature>
<feature type="transmembrane region" description="Helical" evidence="7">
    <location>
        <begin position="85"/>
        <end position="110"/>
    </location>
</feature>
<comment type="similarity">
    <text evidence="2">Belongs to the chromate ion transporter (CHR) (TC 2.A.51) family.</text>
</comment>
<dbReference type="PANTHER" id="PTHR43663">
    <property type="entry name" value="CHROMATE TRANSPORT PROTEIN-RELATED"/>
    <property type="match status" value="1"/>
</dbReference>
<sequence length="205" mass="21907">MMELRNESKLRLSGKLFVSFLKIGPTTFGGGYAILPVIDKEVTEYRKWLSSKEMSEITALSGAAPGGIGVNVAALAGYRIAGIPGLLSAVAGISLPTILIMLILCAAATGFSDNRYVQAALHGIKPTVVALIVYAAIRMRKQALYNPVTWGVAATCLILLLFFPIQPLFVLAIGIVIGMVAEAASSSKSSNRMKQEQEQDKHHSM</sequence>
<evidence type="ECO:0000256" key="2">
    <source>
        <dbReference type="ARBA" id="ARBA00005262"/>
    </source>
</evidence>
<dbReference type="EMBL" id="JARLKZ010000014">
    <property type="protein sequence ID" value="MEC0241925.1"/>
    <property type="molecule type" value="Genomic_DNA"/>
</dbReference>
<dbReference type="RefSeq" id="WP_326089592.1">
    <property type="nucleotide sequence ID" value="NZ_JARLKZ010000014.1"/>
</dbReference>
<gene>
    <name evidence="8" type="ORF">P4H66_19090</name>
</gene>
<protein>
    <submittedName>
        <fullName evidence="8">Chromate transporter</fullName>
    </submittedName>
</protein>
<reference evidence="8 9" key="1">
    <citation type="submission" date="2023-03" db="EMBL/GenBank/DDBJ databases">
        <title>Bacillus Genome Sequencing.</title>
        <authorList>
            <person name="Dunlap C."/>
        </authorList>
    </citation>
    <scope>NUCLEOTIDE SEQUENCE [LARGE SCALE GENOMIC DNA]</scope>
    <source>
        <strain evidence="8 9">BD-525</strain>
    </source>
</reference>
<feature type="transmembrane region" description="Helical" evidence="7">
    <location>
        <begin position="168"/>
        <end position="185"/>
    </location>
</feature>
<keyword evidence="5 7" id="KW-1133">Transmembrane helix</keyword>
<evidence type="ECO:0000256" key="3">
    <source>
        <dbReference type="ARBA" id="ARBA00022475"/>
    </source>
</evidence>
<keyword evidence="4 7" id="KW-0812">Transmembrane</keyword>
<accession>A0ABU6GQC3</accession>
<evidence type="ECO:0000256" key="6">
    <source>
        <dbReference type="ARBA" id="ARBA00023136"/>
    </source>
</evidence>
<evidence type="ECO:0000313" key="9">
    <source>
        <dbReference type="Proteomes" id="UP001344632"/>
    </source>
</evidence>
<dbReference type="Pfam" id="PF02417">
    <property type="entry name" value="Chromate_transp"/>
    <property type="match status" value="1"/>
</dbReference>
<evidence type="ECO:0000256" key="4">
    <source>
        <dbReference type="ARBA" id="ARBA00022692"/>
    </source>
</evidence>
<feature type="transmembrane region" description="Helical" evidence="7">
    <location>
        <begin position="144"/>
        <end position="162"/>
    </location>
</feature>
<feature type="transmembrane region" description="Helical" evidence="7">
    <location>
        <begin position="20"/>
        <end position="38"/>
    </location>
</feature>
<keyword evidence="3" id="KW-1003">Cell membrane</keyword>
<comment type="caution">
    <text evidence="8">The sequence shown here is derived from an EMBL/GenBank/DDBJ whole genome shotgun (WGS) entry which is preliminary data.</text>
</comment>
<feature type="transmembrane region" description="Helical" evidence="7">
    <location>
        <begin position="116"/>
        <end position="137"/>
    </location>
</feature>
<dbReference type="InterPro" id="IPR052518">
    <property type="entry name" value="CHR_Transporter"/>
</dbReference>
<dbReference type="PANTHER" id="PTHR43663:SF1">
    <property type="entry name" value="CHROMATE TRANSPORTER"/>
    <property type="match status" value="1"/>
</dbReference>
<comment type="subcellular location">
    <subcellularLocation>
        <location evidence="1">Cell membrane</location>
        <topology evidence="1">Multi-pass membrane protein</topology>
    </subcellularLocation>
</comment>
<evidence type="ECO:0000256" key="7">
    <source>
        <dbReference type="SAM" id="Phobius"/>
    </source>
</evidence>
<evidence type="ECO:0000256" key="1">
    <source>
        <dbReference type="ARBA" id="ARBA00004651"/>
    </source>
</evidence>
<dbReference type="InterPro" id="IPR003370">
    <property type="entry name" value="Chromate_transpt"/>
</dbReference>
<keyword evidence="6 7" id="KW-0472">Membrane</keyword>
<dbReference type="Proteomes" id="UP001344632">
    <property type="component" value="Unassembled WGS sequence"/>
</dbReference>
<organism evidence="8 9">
    <name type="scientific">Paenibacillus dokdonensis</name>
    <dbReference type="NCBI Taxonomy" id="2567944"/>
    <lineage>
        <taxon>Bacteria</taxon>
        <taxon>Bacillati</taxon>
        <taxon>Bacillota</taxon>
        <taxon>Bacilli</taxon>
        <taxon>Bacillales</taxon>
        <taxon>Paenibacillaceae</taxon>
        <taxon>Paenibacillus</taxon>
    </lineage>
</organism>
<evidence type="ECO:0000313" key="8">
    <source>
        <dbReference type="EMBL" id="MEC0241925.1"/>
    </source>
</evidence>
<evidence type="ECO:0000256" key="5">
    <source>
        <dbReference type="ARBA" id="ARBA00022989"/>
    </source>
</evidence>